<protein>
    <recommendedName>
        <fullName evidence="3">N-acetyltransferase domain-containing protein</fullName>
    </recommendedName>
</protein>
<proteinExistence type="predicted"/>
<dbReference type="SUPFAM" id="SSF55729">
    <property type="entry name" value="Acyl-CoA N-acyltransferases (Nat)"/>
    <property type="match status" value="1"/>
</dbReference>
<dbReference type="EMBL" id="JAVDTI010000003">
    <property type="protein sequence ID" value="MDR6806865.1"/>
    <property type="molecule type" value="Genomic_DNA"/>
</dbReference>
<sequence>MKVTTKFTIATDQGVETLLVLTRQLAIEKYSSIVEPPLLDRYIAENFSKKALIDELNSMSNQWLVVYADNRPAGYARITTRGHKPQLLDGKPSVRIADFGILNVFTAPAIRDALFEKCLAVSRAHHGIQIWVNEHLESPWIGLFESNGFTRIQDACELDGLPLQSVCLIAS</sequence>
<reference evidence="1 2" key="1">
    <citation type="submission" date="2023-07" db="EMBL/GenBank/DDBJ databases">
        <title>Sorghum-associated microbial communities from plants grown in Nebraska, USA.</title>
        <authorList>
            <person name="Schachtman D."/>
        </authorList>
    </citation>
    <scope>NUCLEOTIDE SEQUENCE [LARGE SCALE GENOMIC DNA]</scope>
    <source>
        <strain evidence="1 2">BE57</strain>
    </source>
</reference>
<evidence type="ECO:0000313" key="2">
    <source>
        <dbReference type="Proteomes" id="UP001264980"/>
    </source>
</evidence>
<comment type="caution">
    <text evidence="1">The sequence shown here is derived from an EMBL/GenBank/DDBJ whole genome shotgun (WGS) entry which is preliminary data.</text>
</comment>
<name>A0ABU1R0G7_9BACT</name>
<dbReference type="Proteomes" id="UP001264980">
    <property type="component" value="Unassembled WGS sequence"/>
</dbReference>
<dbReference type="InterPro" id="IPR016181">
    <property type="entry name" value="Acyl_CoA_acyltransferase"/>
</dbReference>
<dbReference type="Gene3D" id="3.40.630.30">
    <property type="match status" value="1"/>
</dbReference>
<gene>
    <name evidence="1" type="ORF">J2W84_003913</name>
</gene>
<dbReference type="RefSeq" id="WP_309986331.1">
    <property type="nucleotide sequence ID" value="NZ_JAVDTI010000003.1"/>
</dbReference>
<accession>A0ABU1R0G7</accession>
<evidence type="ECO:0000313" key="1">
    <source>
        <dbReference type="EMBL" id="MDR6806865.1"/>
    </source>
</evidence>
<keyword evidence="2" id="KW-1185">Reference proteome</keyword>
<evidence type="ECO:0008006" key="3">
    <source>
        <dbReference type="Google" id="ProtNLM"/>
    </source>
</evidence>
<organism evidence="1 2">
    <name type="scientific">Dyadobacter fermentans</name>
    <dbReference type="NCBI Taxonomy" id="94254"/>
    <lineage>
        <taxon>Bacteria</taxon>
        <taxon>Pseudomonadati</taxon>
        <taxon>Bacteroidota</taxon>
        <taxon>Cytophagia</taxon>
        <taxon>Cytophagales</taxon>
        <taxon>Spirosomataceae</taxon>
        <taxon>Dyadobacter</taxon>
    </lineage>
</organism>